<evidence type="ECO:0000256" key="2">
    <source>
        <dbReference type="SAM" id="Phobius"/>
    </source>
</evidence>
<gene>
    <name evidence="3" type="ORF">OW729_12185</name>
</gene>
<feature type="transmembrane region" description="Helical" evidence="2">
    <location>
        <begin position="12"/>
        <end position="35"/>
    </location>
</feature>
<dbReference type="Proteomes" id="UP001144612">
    <property type="component" value="Unassembled WGS sequence"/>
</dbReference>
<keyword evidence="4" id="KW-1185">Reference proteome</keyword>
<proteinExistence type="predicted"/>
<dbReference type="RefSeq" id="WP_268061796.1">
    <property type="nucleotide sequence ID" value="NZ_JAPQFJ010000012.1"/>
</dbReference>
<evidence type="ECO:0000313" key="4">
    <source>
        <dbReference type="Proteomes" id="UP001144612"/>
    </source>
</evidence>
<protein>
    <submittedName>
        <fullName evidence="3">Uncharacterized protein</fullName>
    </submittedName>
</protein>
<sequence>MKNNNTNKKNKAAKIIIFIVALTMIISTFATFFAGKGGKKDNTKQVTEESLKNDKNNNKSQPANNDKSKAAADNKANSQITDGLKKAMASAEVKVDKNKVISNIKVNEDVNKIQADKVVEEYLKSIKEKYKGKDIQINVISKGKNVTTSNVYDNIKQPSDATLPTMSLRIEPAITNMDRHVVVTLNTKTPEKYTVKVLGKACRYAKTKGFFHTVVTTTDEAAIKKGIQVVLNK</sequence>
<keyword evidence="2" id="KW-1133">Transmembrane helix</keyword>
<keyword evidence="2" id="KW-0812">Transmembrane</keyword>
<name>A0ABT4DAP1_9CLOT</name>
<comment type="caution">
    <text evidence="3">The sequence shown here is derived from an EMBL/GenBank/DDBJ whole genome shotgun (WGS) entry which is preliminary data.</text>
</comment>
<feature type="compositionally biased region" description="Basic and acidic residues" evidence="1">
    <location>
        <begin position="38"/>
        <end position="57"/>
    </location>
</feature>
<reference evidence="3" key="1">
    <citation type="submission" date="2022-12" db="EMBL/GenBank/DDBJ databases">
        <title>Clostridium sp. nov., isolated from industrial wastewater.</title>
        <authorList>
            <person name="Jiayan W."/>
        </authorList>
    </citation>
    <scope>NUCLEOTIDE SEQUENCE</scope>
    <source>
        <strain evidence="3">ZC22-4</strain>
    </source>
</reference>
<evidence type="ECO:0000313" key="3">
    <source>
        <dbReference type="EMBL" id="MCY6959367.1"/>
    </source>
</evidence>
<organism evidence="3 4">
    <name type="scientific">Clostridium brassicae</name>
    <dbReference type="NCBI Taxonomy" id="2999072"/>
    <lineage>
        <taxon>Bacteria</taxon>
        <taxon>Bacillati</taxon>
        <taxon>Bacillota</taxon>
        <taxon>Clostridia</taxon>
        <taxon>Eubacteriales</taxon>
        <taxon>Clostridiaceae</taxon>
        <taxon>Clostridium</taxon>
    </lineage>
</organism>
<evidence type="ECO:0000256" key="1">
    <source>
        <dbReference type="SAM" id="MobiDB-lite"/>
    </source>
</evidence>
<feature type="region of interest" description="Disordered" evidence="1">
    <location>
        <begin position="37"/>
        <end position="75"/>
    </location>
</feature>
<accession>A0ABT4DAP1</accession>
<dbReference type="EMBL" id="JAPQFJ010000012">
    <property type="protein sequence ID" value="MCY6959367.1"/>
    <property type="molecule type" value="Genomic_DNA"/>
</dbReference>
<keyword evidence="2" id="KW-0472">Membrane</keyword>